<feature type="chain" id="PRO_5044813810" evidence="1">
    <location>
        <begin position="17"/>
        <end position="146"/>
    </location>
</feature>
<comment type="caution">
    <text evidence="2">The sequence shown here is derived from an EMBL/GenBank/DDBJ whole genome shotgun (WGS) entry which is preliminary data.</text>
</comment>
<evidence type="ECO:0000313" key="3">
    <source>
        <dbReference type="Proteomes" id="UP001608902"/>
    </source>
</evidence>
<name>A0ABD6EZX2_9BILA</name>
<accession>A0ABD6EZX2</accession>
<protein>
    <submittedName>
        <fullName evidence="2">Uncharacterized protein</fullName>
    </submittedName>
</protein>
<dbReference type="EMBL" id="JBGFUD010010482">
    <property type="protein sequence ID" value="MFH4982924.1"/>
    <property type="molecule type" value="Genomic_DNA"/>
</dbReference>
<keyword evidence="3" id="KW-1185">Reference proteome</keyword>
<organism evidence="2 3">
    <name type="scientific">Gnathostoma spinigerum</name>
    <dbReference type="NCBI Taxonomy" id="75299"/>
    <lineage>
        <taxon>Eukaryota</taxon>
        <taxon>Metazoa</taxon>
        <taxon>Ecdysozoa</taxon>
        <taxon>Nematoda</taxon>
        <taxon>Chromadorea</taxon>
        <taxon>Rhabditida</taxon>
        <taxon>Spirurina</taxon>
        <taxon>Gnathostomatomorpha</taxon>
        <taxon>Gnathostomatoidea</taxon>
        <taxon>Gnathostomatidae</taxon>
        <taxon>Gnathostoma</taxon>
    </lineage>
</organism>
<reference evidence="2 3" key="1">
    <citation type="submission" date="2024-08" db="EMBL/GenBank/DDBJ databases">
        <title>Gnathostoma spinigerum genome.</title>
        <authorList>
            <person name="Gonzalez-Bertolin B."/>
            <person name="Monzon S."/>
            <person name="Zaballos A."/>
            <person name="Jimenez P."/>
            <person name="Dekumyoy P."/>
            <person name="Varona S."/>
            <person name="Cuesta I."/>
            <person name="Sumanam S."/>
            <person name="Adisakwattana P."/>
            <person name="Gasser R.B."/>
            <person name="Hernandez-Gonzalez A."/>
            <person name="Young N.D."/>
            <person name="Perteguer M.J."/>
        </authorList>
    </citation>
    <scope>NUCLEOTIDE SEQUENCE [LARGE SCALE GENOMIC DNA]</scope>
    <source>
        <strain evidence="2">AL3</strain>
        <tissue evidence="2">Liver</tissue>
    </source>
</reference>
<dbReference type="AlphaFoldDB" id="A0ABD6EZX2"/>
<evidence type="ECO:0000313" key="2">
    <source>
        <dbReference type="EMBL" id="MFH4982924.1"/>
    </source>
</evidence>
<keyword evidence="1" id="KW-0732">Signal</keyword>
<sequence>MRLWLLTILTSQQIVALLQWPNPGRHYTQLKQQLPYLPKFLVDTREIPPLTAGSPQCNIHHFRNCLYTKGVVVADLYRSKSDPTSRDFFENFCGAAAYFSECASLSACASALVLREIGYSYQKAAFLAFSHSLDEMQCNDRGMWII</sequence>
<feature type="signal peptide" evidence="1">
    <location>
        <begin position="1"/>
        <end position="16"/>
    </location>
</feature>
<evidence type="ECO:0000256" key="1">
    <source>
        <dbReference type="SAM" id="SignalP"/>
    </source>
</evidence>
<proteinExistence type="predicted"/>
<gene>
    <name evidence="2" type="ORF">AB6A40_009633</name>
</gene>
<dbReference type="Proteomes" id="UP001608902">
    <property type="component" value="Unassembled WGS sequence"/>
</dbReference>